<feature type="chain" id="PRO_5043408769" evidence="8">
    <location>
        <begin position="26"/>
        <end position="393"/>
    </location>
</feature>
<organism evidence="10 11">
    <name type="scientific">Clostridium symbiosum</name>
    <name type="common">Bacteroides symbiosus</name>
    <dbReference type="NCBI Taxonomy" id="1512"/>
    <lineage>
        <taxon>Bacteria</taxon>
        <taxon>Bacillati</taxon>
        <taxon>Bacillota</taxon>
        <taxon>Clostridia</taxon>
        <taxon>Lachnospirales</taxon>
        <taxon>Lachnospiraceae</taxon>
        <taxon>Otoolea</taxon>
    </lineage>
</organism>
<comment type="subcellular location">
    <subcellularLocation>
        <location evidence="1">Cell membrane</location>
        <topology evidence="1">Lipid-anchor</topology>
    </subcellularLocation>
</comment>
<name>A0AAW5F1G7_CLOSY</name>
<keyword evidence="4 8" id="KW-0732">Signal</keyword>
<evidence type="ECO:0000259" key="9">
    <source>
        <dbReference type="Pfam" id="PF02608"/>
    </source>
</evidence>
<feature type="domain" description="ABC transporter substrate-binding protein PnrA-like" evidence="9">
    <location>
        <begin position="68"/>
        <end position="377"/>
    </location>
</feature>
<dbReference type="Pfam" id="PF02608">
    <property type="entry name" value="Bmp"/>
    <property type="match status" value="1"/>
</dbReference>
<evidence type="ECO:0000313" key="11">
    <source>
        <dbReference type="Proteomes" id="UP001203136"/>
    </source>
</evidence>
<reference evidence="10" key="1">
    <citation type="journal article" date="2022" name="Cell Host Microbe">
        <title>Colonization of the live biotherapeutic product VE303 and modulation of the microbiota and metabolites in healthy volunteers.</title>
        <authorList>
            <person name="Dsouza M."/>
            <person name="Menon R."/>
            <person name="Crossette E."/>
            <person name="Bhattarai S.K."/>
            <person name="Schneider J."/>
            <person name="Kim Y.G."/>
            <person name="Reddy S."/>
            <person name="Caballero S."/>
            <person name="Felix C."/>
            <person name="Cornacchione L."/>
            <person name="Hendrickson J."/>
            <person name="Watson A.R."/>
            <person name="Minot S.S."/>
            <person name="Greenfield N."/>
            <person name="Schopf L."/>
            <person name="Szabady R."/>
            <person name="Patarroyo J."/>
            <person name="Smith W."/>
            <person name="Harrison P."/>
            <person name="Kuijper E.J."/>
            <person name="Kelly C.P."/>
            <person name="Olle B."/>
            <person name="Bobilev D."/>
            <person name="Silber J.L."/>
            <person name="Bucci V."/>
            <person name="Roberts B."/>
            <person name="Faith J."/>
            <person name="Norman J.M."/>
        </authorList>
    </citation>
    <scope>NUCLEOTIDE SEQUENCE</scope>
    <source>
        <strain evidence="10">VE303-04</strain>
    </source>
</reference>
<evidence type="ECO:0000256" key="8">
    <source>
        <dbReference type="SAM" id="SignalP"/>
    </source>
</evidence>
<dbReference type="PROSITE" id="PS51257">
    <property type="entry name" value="PROKAR_LIPOPROTEIN"/>
    <property type="match status" value="1"/>
</dbReference>
<proteinExistence type="inferred from homology"/>
<comment type="similarity">
    <text evidence="2">Belongs to the BMP lipoprotein family.</text>
</comment>
<dbReference type="AlphaFoldDB" id="A0AAW5F1G7"/>
<dbReference type="PANTHER" id="PTHR34296">
    <property type="entry name" value="TRANSCRIPTIONAL ACTIVATOR PROTEIN MED"/>
    <property type="match status" value="1"/>
</dbReference>
<keyword evidence="5" id="KW-0472">Membrane</keyword>
<dbReference type="GO" id="GO:0005886">
    <property type="term" value="C:plasma membrane"/>
    <property type="evidence" value="ECO:0007669"/>
    <property type="project" value="UniProtKB-SubCell"/>
</dbReference>
<evidence type="ECO:0000256" key="4">
    <source>
        <dbReference type="ARBA" id="ARBA00022729"/>
    </source>
</evidence>
<dbReference type="Proteomes" id="UP001203136">
    <property type="component" value="Unassembled WGS sequence"/>
</dbReference>
<dbReference type="Gene3D" id="3.40.50.2300">
    <property type="match status" value="2"/>
</dbReference>
<evidence type="ECO:0000256" key="2">
    <source>
        <dbReference type="ARBA" id="ARBA00008610"/>
    </source>
</evidence>
<dbReference type="SUPFAM" id="SSF53822">
    <property type="entry name" value="Periplasmic binding protein-like I"/>
    <property type="match status" value="1"/>
</dbReference>
<evidence type="ECO:0000256" key="1">
    <source>
        <dbReference type="ARBA" id="ARBA00004193"/>
    </source>
</evidence>
<dbReference type="InterPro" id="IPR028082">
    <property type="entry name" value="Peripla_BP_I"/>
</dbReference>
<dbReference type="PANTHER" id="PTHR34296:SF2">
    <property type="entry name" value="ABC TRANSPORTER GUANOSINE-BINDING PROTEIN NUPN"/>
    <property type="match status" value="1"/>
</dbReference>
<protein>
    <submittedName>
        <fullName evidence="10">BMP family ABC transporter substrate-binding protein</fullName>
    </submittedName>
</protein>
<evidence type="ECO:0000256" key="5">
    <source>
        <dbReference type="ARBA" id="ARBA00023136"/>
    </source>
</evidence>
<feature type="region of interest" description="Disordered" evidence="7">
    <location>
        <begin position="33"/>
        <end position="56"/>
    </location>
</feature>
<keyword evidence="3" id="KW-1003">Cell membrane</keyword>
<gene>
    <name evidence="10" type="ORF">K5I21_09890</name>
</gene>
<accession>A0AAW5F1G7</accession>
<dbReference type="InterPro" id="IPR050957">
    <property type="entry name" value="BMP_lipoprotein"/>
</dbReference>
<feature type="compositionally biased region" description="Low complexity" evidence="7">
    <location>
        <begin position="38"/>
        <end position="47"/>
    </location>
</feature>
<evidence type="ECO:0000256" key="7">
    <source>
        <dbReference type="SAM" id="MobiDB-lite"/>
    </source>
</evidence>
<dbReference type="InterPro" id="IPR008107">
    <property type="entry name" value="Mycoplasma_p48"/>
</dbReference>
<sequence>MRKSFKKAAAIVLTAAMALSMTACGGGKAAEETKAEAGSEAAEPAADGETKAAENAGSGEKLKMTLCIGRKNDLSFQQSAYEGAMRVQEEMGDKFEVNVVEMGDDTTKWQAAFYDAADSGADIIVGTGFQNKENFETIPLEYPDTKFILFDQDVDYSSGDLGNVLTVLFDSNQSGFLAGAVAAYYTTGENAANTDKTIGFVGGTESTTVNNFLVGYAEGAKYVDPETKILTAYVGDFMDTAKAKDLANAQISEGADIVFQVAGGAGNGVIEAAAEKDGVMAIGVDSDQYRTLEGSNLQASVITSSLKLLDNALFKICSDYVEDPSKVPFGTTVTYGLKDNAVGIVFNENLTKSIGEENVAKVKEILGKIQSGEITVSDAAELTADQIKEIVNN</sequence>
<comment type="caution">
    <text evidence="10">The sequence shown here is derived from an EMBL/GenBank/DDBJ whole genome shotgun (WGS) entry which is preliminary data.</text>
</comment>
<dbReference type="InterPro" id="IPR003760">
    <property type="entry name" value="PnrA-like"/>
</dbReference>
<dbReference type="RefSeq" id="WP_004461897.1">
    <property type="nucleotide sequence ID" value="NZ_CABHNX010000250.1"/>
</dbReference>
<feature type="signal peptide" evidence="8">
    <location>
        <begin position="1"/>
        <end position="25"/>
    </location>
</feature>
<dbReference type="EMBL" id="JAINVB010000001">
    <property type="protein sequence ID" value="MCK0086176.1"/>
    <property type="molecule type" value="Genomic_DNA"/>
</dbReference>
<dbReference type="PRINTS" id="PR01733">
    <property type="entry name" value="LIPPROTEIN48"/>
</dbReference>
<evidence type="ECO:0000256" key="3">
    <source>
        <dbReference type="ARBA" id="ARBA00022475"/>
    </source>
</evidence>
<keyword evidence="6" id="KW-0449">Lipoprotein</keyword>
<evidence type="ECO:0000256" key="6">
    <source>
        <dbReference type="ARBA" id="ARBA00023288"/>
    </source>
</evidence>
<evidence type="ECO:0000313" key="10">
    <source>
        <dbReference type="EMBL" id="MCK0086176.1"/>
    </source>
</evidence>